<sequence length="275" mass="28853">MTANNPRLGEVGDQIAPRDARYGDVDISAAAALMADPARASMLMALNDGRSLPATRLADEAGVSAQSASNHLRKLVDGGLLHVTVSGRHRYYALASDAVGVALEGLAGIGRPRVITSLRQGTRANALRTARTCYDHLAGKLGVLTAQALLDHGAVLRADGHTDTTRRTSDPLTAGTGDTTLYRLGPAADEVLPAVGVDSTTLTAAKSTRPLIRACVDWTEQRHHFAGQLGAALTTAWLDSGWISRGSHNRAITVSDKGIRALKANLGVDLEAVTR</sequence>
<dbReference type="EMBL" id="JBHTIL010000006">
    <property type="protein sequence ID" value="MFD0927536.1"/>
    <property type="molecule type" value="Genomic_DNA"/>
</dbReference>
<reference evidence="3" key="1">
    <citation type="journal article" date="2019" name="Int. J. Syst. Evol. Microbiol.">
        <title>The Global Catalogue of Microorganisms (GCM) 10K type strain sequencing project: providing services to taxonomists for standard genome sequencing and annotation.</title>
        <authorList>
            <consortium name="The Broad Institute Genomics Platform"/>
            <consortium name="The Broad Institute Genome Sequencing Center for Infectious Disease"/>
            <person name="Wu L."/>
            <person name="Ma J."/>
        </authorList>
    </citation>
    <scope>NUCLEOTIDE SEQUENCE [LARGE SCALE GENOMIC DNA]</scope>
    <source>
        <strain evidence="3">CCUG 50873</strain>
    </source>
</reference>
<evidence type="ECO:0000313" key="3">
    <source>
        <dbReference type="Proteomes" id="UP001597068"/>
    </source>
</evidence>
<dbReference type="InterPro" id="IPR052543">
    <property type="entry name" value="HTH_Metal-responsive_Reg"/>
</dbReference>
<dbReference type="InterPro" id="IPR036388">
    <property type="entry name" value="WH-like_DNA-bd_sf"/>
</dbReference>
<gene>
    <name evidence="2" type="ORF">ACFQ04_17485</name>
</gene>
<accession>A0ABW3GFJ6</accession>
<dbReference type="InterPro" id="IPR036390">
    <property type="entry name" value="WH_DNA-bd_sf"/>
</dbReference>
<keyword evidence="3" id="KW-1185">Reference proteome</keyword>
<dbReference type="RefSeq" id="WP_253648039.1">
    <property type="nucleotide sequence ID" value="NZ_BAAAMO010000001.1"/>
</dbReference>
<proteinExistence type="predicted"/>
<dbReference type="PANTHER" id="PTHR39168:SF1">
    <property type="entry name" value="TRANSCRIPTIONAL REGULATORY PROTEIN"/>
    <property type="match status" value="1"/>
</dbReference>
<evidence type="ECO:0000313" key="2">
    <source>
        <dbReference type="EMBL" id="MFD0927536.1"/>
    </source>
</evidence>
<feature type="domain" description="HTH arsR-type" evidence="1">
    <location>
        <begin position="19"/>
        <end position="114"/>
    </location>
</feature>
<dbReference type="PROSITE" id="PS50987">
    <property type="entry name" value="HTH_ARSR_2"/>
    <property type="match status" value="1"/>
</dbReference>
<dbReference type="CDD" id="cd00090">
    <property type="entry name" value="HTH_ARSR"/>
    <property type="match status" value="1"/>
</dbReference>
<name>A0ABW3GFJ6_9NOCA</name>
<dbReference type="Proteomes" id="UP001597068">
    <property type="component" value="Unassembled WGS sequence"/>
</dbReference>
<dbReference type="Gene3D" id="1.10.10.10">
    <property type="entry name" value="Winged helix-like DNA-binding domain superfamily/Winged helix DNA-binding domain"/>
    <property type="match status" value="1"/>
</dbReference>
<protein>
    <submittedName>
        <fullName evidence="2">ArsR/SmtB family transcription factor</fullName>
    </submittedName>
</protein>
<dbReference type="Pfam" id="PF12840">
    <property type="entry name" value="HTH_20"/>
    <property type="match status" value="1"/>
</dbReference>
<dbReference type="PRINTS" id="PR00778">
    <property type="entry name" value="HTHARSR"/>
</dbReference>
<dbReference type="InterPro" id="IPR011991">
    <property type="entry name" value="ArsR-like_HTH"/>
</dbReference>
<dbReference type="SMART" id="SM00418">
    <property type="entry name" value="HTH_ARSR"/>
    <property type="match status" value="1"/>
</dbReference>
<comment type="caution">
    <text evidence="2">The sequence shown here is derived from an EMBL/GenBank/DDBJ whole genome shotgun (WGS) entry which is preliminary data.</text>
</comment>
<dbReference type="SUPFAM" id="SSF46785">
    <property type="entry name" value="Winged helix' DNA-binding domain"/>
    <property type="match status" value="1"/>
</dbReference>
<dbReference type="PANTHER" id="PTHR39168">
    <property type="entry name" value="TRANSCRIPTIONAL REGULATOR-RELATED"/>
    <property type="match status" value="1"/>
</dbReference>
<dbReference type="InterPro" id="IPR001845">
    <property type="entry name" value="HTH_ArsR_DNA-bd_dom"/>
</dbReference>
<organism evidence="2 3">
    <name type="scientific">Williamsia deligens</name>
    <dbReference type="NCBI Taxonomy" id="321325"/>
    <lineage>
        <taxon>Bacteria</taxon>
        <taxon>Bacillati</taxon>
        <taxon>Actinomycetota</taxon>
        <taxon>Actinomycetes</taxon>
        <taxon>Mycobacteriales</taxon>
        <taxon>Nocardiaceae</taxon>
        <taxon>Williamsia</taxon>
    </lineage>
</organism>
<evidence type="ECO:0000259" key="1">
    <source>
        <dbReference type="PROSITE" id="PS50987"/>
    </source>
</evidence>